<gene>
    <name evidence="12" type="ORF">UCDDA912_g03500</name>
</gene>
<evidence type="ECO:0000256" key="5">
    <source>
        <dbReference type="ARBA" id="ARBA00022670"/>
    </source>
</evidence>
<dbReference type="SUPFAM" id="SSF144091">
    <property type="entry name" value="Rhomboid-like"/>
    <property type="match status" value="1"/>
</dbReference>
<keyword evidence="13" id="KW-1185">Reference proteome</keyword>
<dbReference type="STRING" id="1214573.A0A0G2FRI9"/>
<dbReference type="Gene3D" id="1.20.1540.10">
    <property type="entry name" value="Rhomboid-like"/>
    <property type="match status" value="1"/>
</dbReference>
<protein>
    <recommendedName>
        <fullName evidence="4">rhomboid protease</fullName>
        <ecNumber evidence="4">3.4.21.105</ecNumber>
    </recommendedName>
</protein>
<evidence type="ECO:0000256" key="2">
    <source>
        <dbReference type="ARBA" id="ARBA00004141"/>
    </source>
</evidence>
<feature type="transmembrane region" description="Helical" evidence="10">
    <location>
        <begin position="23"/>
        <end position="46"/>
    </location>
</feature>
<dbReference type="OrthoDB" id="10257275at2759"/>
<organism evidence="12 13">
    <name type="scientific">Diaporthe ampelina</name>
    <dbReference type="NCBI Taxonomy" id="1214573"/>
    <lineage>
        <taxon>Eukaryota</taxon>
        <taxon>Fungi</taxon>
        <taxon>Dikarya</taxon>
        <taxon>Ascomycota</taxon>
        <taxon>Pezizomycotina</taxon>
        <taxon>Sordariomycetes</taxon>
        <taxon>Sordariomycetidae</taxon>
        <taxon>Diaporthales</taxon>
        <taxon>Diaporthaceae</taxon>
        <taxon>Diaporthe</taxon>
    </lineage>
</organism>
<evidence type="ECO:0000256" key="3">
    <source>
        <dbReference type="ARBA" id="ARBA00009045"/>
    </source>
</evidence>
<evidence type="ECO:0000256" key="8">
    <source>
        <dbReference type="ARBA" id="ARBA00022989"/>
    </source>
</evidence>
<evidence type="ECO:0000256" key="4">
    <source>
        <dbReference type="ARBA" id="ARBA00013039"/>
    </source>
</evidence>
<evidence type="ECO:0000313" key="12">
    <source>
        <dbReference type="EMBL" id="KKY36589.1"/>
    </source>
</evidence>
<comment type="caution">
    <text evidence="12">The sequence shown here is derived from an EMBL/GenBank/DDBJ whole genome shotgun (WGS) entry which is preliminary data.</text>
</comment>
<comment type="similarity">
    <text evidence="3">Belongs to the peptidase S54 family.</text>
</comment>
<feature type="transmembrane region" description="Helical" evidence="10">
    <location>
        <begin position="187"/>
        <end position="207"/>
    </location>
</feature>
<sequence length="274" mass="29809">MSTPTLQSFSAGRAKSYVYKLPLFTRLVVFILVATWVAGLVLGSTWDIQAWGALVPDEVGMTSLYRTNTYPLIHLNFLHMIMNVFALTPLLERFESEYGTLTSLALFFGPFSTLPAFLYILIERAILHSNNGVMGASVWFFLLLGAEAMRTYRTNPHFTIATYNIPTWATPLILIVIIAALVPSTSLLGHVAGLAVGYVCGLGYLKFLSPPEKVLRWVEARLKLLQRLPRYVSVDQKTYGRFGVLPTSGAGGGPSQGVPLGVVGAGGAGQRLGP</sequence>
<evidence type="ECO:0000259" key="11">
    <source>
        <dbReference type="Pfam" id="PF01694"/>
    </source>
</evidence>
<feature type="transmembrane region" description="Helical" evidence="10">
    <location>
        <begin position="72"/>
        <end position="91"/>
    </location>
</feature>
<name>A0A0G2FRI9_9PEZI</name>
<dbReference type="EC" id="3.4.21.105" evidence="4"/>
<dbReference type="InterPro" id="IPR022764">
    <property type="entry name" value="Peptidase_S54_rhomboid_dom"/>
</dbReference>
<dbReference type="PANTHER" id="PTHR43066:SF1">
    <property type="entry name" value="RHOMBOID PROTEIN 2"/>
    <property type="match status" value="1"/>
</dbReference>
<dbReference type="GO" id="GO:0016020">
    <property type="term" value="C:membrane"/>
    <property type="evidence" value="ECO:0007669"/>
    <property type="project" value="UniProtKB-SubCell"/>
</dbReference>
<evidence type="ECO:0000256" key="10">
    <source>
        <dbReference type="SAM" id="Phobius"/>
    </source>
</evidence>
<evidence type="ECO:0000256" key="9">
    <source>
        <dbReference type="ARBA" id="ARBA00023136"/>
    </source>
</evidence>
<dbReference type="GO" id="GO:0006508">
    <property type="term" value="P:proteolysis"/>
    <property type="evidence" value="ECO:0007669"/>
    <property type="project" value="UniProtKB-KW"/>
</dbReference>
<feature type="transmembrane region" description="Helical" evidence="10">
    <location>
        <begin position="128"/>
        <end position="146"/>
    </location>
</feature>
<reference evidence="12 13" key="1">
    <citation type="submission" date="2015-05" db="EMBL/GenBank/DDBJ databases">
        <title>Distinctive expansion of gene families associated with plant cell wall degradation and secondary metabolism in the genomes of grapevine trunk pathogens.</title>
        <authorList>
            <person name="Lawrence D.P."/>
            <person name="Travadon R."/>
            <person name="Rolshausen P.E."/>
            <person name="Baumgartner K."/>
        </authorList>
    </citation>
    <scope>NUCLEOTIDE SEQUENCE [LARGE SCALE GENOMIC DNA]</scope>
    <source>
        <strain evidence="12">DA912</strain>
    </source>
</reference>
<evidence type="ECO:0000313" key="13">
    <source>
        <dbReference type="Proteomes" id="UP000034680"/>
    </source>
</evidence>
<comment type="subcellular location">
    <subcellularLocation>
        <location evidence="2">Membrane</location>
        <topology evidence="2">Multi-pass membrane protein</topology>
    </subcellularLocation>
</comment>
<reference evidence="12 13" key="2">
    <citation type="submission" date="2015-05" db="EMBL/GenBank/DDBJ databases">
        <authorList>
            <person name="Morales-Cruz A."/>
            <person name="Amrine K.C."/>
            <person name="Cantu D."/>
        </authorList>
    </citation>
    <scope>NUCLEOTIDE SEQUENCE [LARGE SCALE GENOMIC DNA]</scope>
    <source>
        <strain evidence="12">DA912</strain>
    </source>
</reference>
<keyword evidence="5" id="KW-0645">Protease</keyword>
<proteinExistence type="inferred from homology"/>
<feature type="transmembrane region" description="Helical" evidence="10">
    <location>
        <begin position="158"/>
        <end position="181"/>
    </location>
</feature>
<evidence type="ECO:0000256" key="1">
    <source>
        <dbReference type="ARBA" id="ARBA00000156"/>
    </source>
</evidence>
<dbReference type="PANTHER" id="PTHR43066">
    <property type="entry name" value="RHOMBOID-RELATED PROTEIN"/>
    <property type="match status" value="1"/>
</dbReference>
<dbReference type="AlphaFoldDB" id="A0A0G2FRI9"/>
<keyword evidence="9 10" id="KW-0472">Membrane</keyword>
<accession>A0A0G2FRI9</accession>
<keyword evidence="6 10" id="KW-0812">Transmembrane</keyword>
<dbReference type="GO" id="GO:0004252">
    <property type="term" value="F:serine-type endopeptidase activity"/>
    <property type="evidence" value="ECO:0007669"/>
    <property type="project" value="InterPro"/>
</dbReference>
<dbReference type="EMBL" id="LCUC01000114">
    <property type="protein sequence ID" value="KKY36589.1"/>
    <property type="molecule type" value="Genomic_DNA"/>
</dbReference>
<keyword evidence="7" id="KW-0378">Hydrolase</keyword>
<dbReference type="Proteomes" id="UP000034680">
    <property type="component" value="Unassembled WGS sequence"/>
</dbReference>
<dbReference type="InterPro" id="IPR035952">
    <property type="entry name" value="Rhomboid-like_sf"/>
</dbReference>
<keyword evidence="8 10" id="KW-1133">Transmembrane helix</keyword>
<dbReference type="Pfam" id="PF01694">
    <property type="entry name" value="Rhomboid"/>
    <property type="match status" value="1"/>
</dbReference>
<evidence type="ECO:0000256" key="7">
    <source>
        <dbReference type="ARBA" id="ARBA00022801"/>
    </source>
</evidence>
<feature type="transmembrane region" description="Helical" evidence="10">
    <location>
        <begin position="103"/>
        <end position="122"/>
    </location>
</feature>
<feature type="domain" description="Peptidase S54 rhomboid" evidence="11">
    <location>
        <begin position="63"/>
        <end position="205"/>
    </location>
</feature>
<comment type="catalytic activity">
    <reaction evidence="1">
        <text>Cleaves type-1 transmembrane domains using a catalytic dyad composed of serine and histidine that are contributed by different transmembrane domains.</text>
        <dbReference type="EC" id="3.4.21.105"/>
    </reaction>
</comment>
<evidence type="ECO:0000256" key="6">
    <source>
        <dbReference type="ARBA" id="ARBA00022692"/>
    </source>
</evidence>